<feature type="non-terminal residue" evidence="1">
    <location>
        <position position="555"/>
    </location>
</feature>
<protein>
    <recommendedName>
        <fullName evidence="3">SAM domain-containing protein</fullName>
    </recommendedName>
</protein>
<keyword evidence="2" id="KW-1185">Reference proteome</keyword>
<dbReference type="EMBL" id="ASPP01027338">
    <property type="protein sequence ID" value="ETO06233.1"/>
    <property type="molecule type" value="Genomic_DNA"/>
</dbReference>
<name>X6LWB1_RETFI</name>
<evidence type="ECO:0000313" key="1">
    <source>
        <dbReference type="EMBL" id="ETO06233.1"/>
    </source>
</evidence>
<dbReference type="Proteomes" id="UP000023152">
    <property type="component" value="Unassembled WGS sequence"/>
</dbReference>
<dbReference type="OrthoDB" id="2343366at2759"/>
<proteinExistence type="predicted"/>
<reference evidence="1 2" key="1">
    <citation type="journal article" date="2013" name="Curr. Biol.">
        <title>The Genome of the Foraminiferan Reticulomyxa filosa.</title>
        <authorList>
            <person name="Glockner G."/>
            <person name="Hulsmann N."/>
            <person name="Schleicher M."/>
            <person name="Noegel A.A."/>
            <person name="Eichinger L."/>
            <person name="Gallinger C."/>
            <person name="Pawlowski J."/>
            <person name="Sierra R."/>
            <person name="Euteneuer U."/>
            <person name="Pillet L."/>
            <person name="Moustafa A."/>
            <person name="Platzer M."/>
            <person name="Groth M."/>
            <person name="Szafranski K."/>
            <person name="Schliwa M."/>
        </authorList>
    </citation>
    <scope>NUCLEOTIDE SEQUENCE [LARGE SCALE GENOMIC DNA]</scope>
</reference>
<organism evidence="1 2">
    <name type="scientific">Reticulomyxa filosa</name>
    <dbReference type="NCBI Taxonomy" id="46433"/>
    <lineage>
        <taxon>Eukaryota</taxon>
        <taxon>Sar</taxon>
        <taxon>Rhizaria</taxon>
        <taxon>Retaria</taxon>
        <taxon>Foraminifera</taxon>
        <taxon>Monothalamids</taxon>
        <taxon>Reticulomyxidae</taxon>
        <taxon>Reticulomyxa</taxon>
    </lineage>
</organism>
<evidence type="ECO:0008006" key="3">
    <source>
        <dbReference type="Google" id="ProtNLM"/>
    </source>
</evidence>
<gene>
    <name evidence="1" type="ORF">RFI_31163</name>
</gene>
<sequence>MATESGFADWLRQNGFEEYIGTVIEEGGIKDKEGLKADFNEICEILLLSNEKKDKFKSVVFATDVSVADEMQKFCKDCNIAQFKDALTKAGYTDPKMFLSKTEDELDDISKAAGMKLGYLRNFKTAVLEQQKTEFEQWCQNNGFGKFSQELMKHGIKNNRELVSKSHSELDELCKKCSIRLGFARAFQTAVQALQEKSEDKKEEEKGIKVDVAMDIESAITSEDEEESNINVNISKKELQEEKLELKVETTLKDIGVRLSKIQEDHRKHYRPRFKNTLENLSSGKFEEDFQKLKDTLGDMKTQGLCSQSLINRLKEVVVEKDEETKEEEQKKTFNIDGSVNKDAVALVQKNNKNKNDADASQIDDIFANPFGNMLRTVKVDLPMFSDEQKRGRIYKHASGFYDDHQDNALASKPVLNSDHLEKFINFIGGKSTISTESASKISMNDLKHLKIHPVGLFGTKEEVIWQLQILNCISKPIQDMLISEKSEEYLSMGVYAIINLKDAFLKLDKTPKELELMYKSSNMDIVLFFWPDTDSFADIKRGNASSLFLRVLLE</sequence>
<evidence type="ECO:0000313" key="2">
    <source>
        <dbReference type="Proteomes" id="UP000023152"/>
    </source>
</evidence>
<dbReference type="AlphaFoldDB" id="X6LWB1"/>
<accession>X6LWB1</accession>
<comment type="caution">
    <text evidence="1">The sequence shown here is derived from an EMBL/GenBank/DDBJ whole genome shotgun (WGS) entry which is preliminary data.</text>
</comment>